<organism evidence="2 3">
    <name type="scientific">Dispira parvispora</name>
    <dbReference type="NCBI Taxonomy" id="1520584"/>
    <lineage>
        <taxon>Eukaryota</taxon>
        <taxon>Fungi</taxon>
        <taxon>Fungi incertae sedis</taxon>
        <taxon>Zoopagomycota</taxon>
        <taxon>Kickxellomycotina</taxon>
        <taxon>Dimargaritomycetes</taxon>
        <taxon>Dimargaritales</taxon>
        <taxon>Dimargaritaceae</taxon>
        <taxon>Dispira</taxon>
    </lineage>
</organism>
<dbReference type="AlphaFoldDB" id="A0A9W8E5V9"/>
<feature type="region of interest" description="Disordered" evidence="1">
    <location>
        <begin position="1"/>
        <end position="71"/>
    </location>
</feature>
<gene>
    <name evidence="2" type="ORF">IWQ62_004155</name>
</gene>
<keyword evidence="3" id="KW-1185">Reference proteome</keyword>
<sequence length="148" mass="16173">TPTANNSQAKNAQGVPKTNGKPVAKPAAPKSFVEEMKTSEAQKRKQVDPSQETAAKKVKSTSTATTTPSKEWSKMELKCEIVGAINQSMMAVLTENSKPLPLTKLRKKTVKKLMEHPRNTFTKEAIKDAFDQKLTLTLKDSVVCVSSV</sequence>
<feature type="compositionally biased region" description="Basic and acidic residues" evidence="1">
    <location>
        <begin position="32"/>
        <end position="47"/>
    </location>
</feature>
<name>A0A9W8E5V9_9FUNG</name>
<dbReference type="Proteomes" id="UP001150925">
    <property type="component" value="Unassembled WGS sequence"/>
</dbReference>
<feature type="compositionally biased region" description="Polar residues" evidence="1">
    <location>
        <begin position="1"/>
        <end position="11"/>
    </location>
</feature>
<feature type="non-terminal residue" evidence="2">
    <location>
        <position position="148"/>
    </location>
</feature>
<feature type="compositionally biased region" description="Low complexity" evidence="1">
    <location>
        <begin position="60"/>
        <end position="70"/>
    </location>
</feature>
<evidence type="ECO:0000313" key="3">
    <source>
        <dbReference type="Proteomes" id="UP001150925"/>
    </source>
</evidence>
<accession>A0A9W8E5V9</accession>
<proteinExistence type="predicted"/>
<dbReference type="EMBL" id="JANBPY010001299">
    <property type="protein sequence ID" value="KAJ1960636.1"/>
    <property type="molecule type" value="Genomic_DNA"/>
</dbReference>
<comment type="caution">
    <text evidence="2">The sequence shown here is derived from an EMBL/GenBank/DDBJ whole genome shotgun (WGS) entry which is preliminary data.</text>
</comment>
<evidence type="ECO:0000313" key="2">
    <source>
        <dbReference type="EMBL" id="KAJ1960636.1"/>
    </source>
</evidence>
<reference evidence="2" key="1">
    <citation type="submission" date="2022-07" db="EMBL/GenBank/DDBJ databases">
        <title>Phylogenomic reconstructions and comparative analyses of Kickxellomycotina fungi.</title>
        <authorList>
            <person name="Reynolds N.K."/>
            <person name="Stajich J.E."/>
            <person name="Barry K."/>
            <person name="Grigoriev I.V."/>
            <person name="Crous P."/>
            <person name="Smith M.E."/>
        </authorList>
    </citation>
    <scope>NUCLEOTIDE SEQUENCE</scope>
    <source>
        <strain evidence="2">RSA 1196</strain>
    </source>
</reference>
<protein>
    <submittedName>
        <fullName evidence="2">Uncharacterized protein</fullName>
    </submittedName>
</protein>
<evidence type="ECO:0000256" key="1">
    <source>
        <dbReference type="SAM" id="MobiDB-lite"/>
    </source>
</evidence>